<evidence type="ECO:0000313" key="3">
    <source>
        <dbReference type="Proteomes" id="UP000053370"/>
    </source>
</evidence>
<dbReference type="Pfam" id="PF22526">
    <property type="entry name" value="DUF7000"/>
    <property type="match status" value="1"/>
</dbReference>
<proteinExistence type="predicted"/>
<dbReference type="AlphaFoldDB" id="A0A0S7BT56"/>
<protein>
    <recommendedName>
        <fullName evidence="1">DUF7000 domain-containing protein</fullName>
    </recommendedName>
</protein>
<dbReference type="Proteomes" id="UP000053370">
    <property type="component" value="Unassembled WGS sequence"/>
</dbReference>
<keyword evidence="3" id="KW-1185">Reference proteome</keyword>
<dbReference type="STRING" id="1678840.ATC1_13988"/>
<organism evidence="2">
    <name type="scientific">Flexilinea flocculi</name>
    <dbReference type="NCBI Taxonomy" id="1678840"/>
    <lineage>
        <taxon>Bacteria</taxon>
        <taxon>Bacillati</taxon>
        <taxon>Chloroflexota</taxon>
        <taxon>Anaerolineae</taxon>
        <taxon>Anaerolineales</taxon>
        <taxon>Anaerolineaceae</taxon>
        <taxon>Flexilinea</taxon>
    </lineage>
</organism>
<reference evidence="2" key="1">
    <citation type="journal article" date="2015" name="Genome Announc.">
        <title>Draft Genome Sequence of Anaerolineae Strain TC1, a Novel Isolate from a Methanogenic Wastewater Treatment System.</title>
        <authorList>
            <person name="Matsuura N."/>
            <person name="Tourlousse D.M."/>
            <person name="Sun L."/>
            <person name="Toyonaga M."/>
            <person name="Kuroda K."/>
            <person name="Ohashi A."/>
            <person name="Cruz R."/>
            <person name="Yamaguchi T."/>
            <person name="Sekiguchi Y."/>
        </authorList>
    </citation>
    <scope>NUCLEOTIDE SEQUENCE [LARGE SCALE GENOMIC DNA]</scope>
    <source>
        <strain evidence="2">TC1</strain>
    </source>
</reference>
<evidence type="ECO:0000259" key="1">
    <source>
        <dbReference type="Pfam" id="PF22526"/>
    </source>
</evidence>
<dbReference type="EMBL" id="DF968181">
    <property type="protein sequence ID" value="GAP41006.1"/>
    <property type="molecule type" value="Genomic_DNA"/>
</dbReference>
<name>A0A0S7BT56_9CHLR</name>
<dbReference type="InterPro" id="IPR054269">
    <property type="entry name" value="DUF7000"/>
</dbReference>
<evidence type="ECO:0000313" key="2">
    <source>
        <dbReference type="EMBL" id="GAP41006.1"/>
    </source>
</evidence>
<accession>A0A0S7BT56</accession>
<dbReference type="RefSeq" id="WP_062281346.1">
    <property type="nucleotide sequence ID" value="NZ_DF968181.1"/>
</dbReference>
<dbReference type="OrthoDB" id="9816011at2"/>
<sequence length="164" mass="18974">MTESLNQEIQEYRLQLQKGYLQKAYKGIMAFMSELKTMLGKKYPEYIAGALYLGFMDMTYFAFTPPSLKTKNLKIAIVYLHEEGRFEGWLGGINRKIQAEYIRLLSQKQHGNYTLSRVQPGVDSILESILVDDPDFDHPEELKQQIESKITLFIQDVTIILNEA</sequence>
<feature type="domain" description="DUF7000" evidence="1">
    <location>
        <begin position="5"/>
        <end position="160"/>
    </location>
</feature>
<gene>
    <name evidence="2" type="ORF">ATC1_13988</name>
</gene>